<feature type="non-terminal residue" evidence="1">
    <location>
        <position position="1"/>
    </location>
</feature>
<reference evidence="1" key="1">
    <citation type="journal article" date="2014" name="Front. Microbiol.">
        <title>High frequency of phylogenetically diverse reductive dehalogenase-homologous genes in deep subseafloor sedimentary metagenomes.</title>
        <authorList>
            <person name="Kawai M."/>
            <person name="Futagami T."/>
            <person name="Toyoda A."/>
            <person name="Takaki Y."/>
            <person name="Nishi S."/>
            <person name="Hori S."/>
            <person name="Arai W."/>
            <person name="Tsubouchi T."/>
            <person name="Morono Y."/>
            <person name="Uchiyama I."/>
            <person name="Ito T."/>
            <person name="Fujiyama A."/>
            <person name="Inagaki F."/>
            <person name="Takami H."/>
        </authorList>
    </citation>
    <scope>NUCLEOTIDE SEQUENCE</scope>
    <source>
        <strain evidence="1">Expedition CK06-06</strain>
    </source>
</reference>
<proteinExistence type="predicted"/>
<dbReference type="EMBL" id="BARV01043228">
    <property type="protein sequence ID" value="GAI54997.1"/>
    <property type="molecule type" value="Genomic_DNA"/>
</dbReference>
<name>X1PFD8_9ZZZZ</name>
<protein>
    <submittedName>
        <fullName evidence="1">Uncharacterized protein</fullName>
    </submittedName>
</protein>
<dbReference type="AlphaFoldDB" id="X1PFD8"/>
<sequence length="35" mass="4127">LYDHIDEIKGKRGDNLRKFKDKAILSKQLVKCLCH</sequence>
<evidence type="ECO:0000313" key="1">
    <source>
        <dbReference type="EMBL" id="GAI54997.1"/>
    </source>
</evidence>
<comment type="caution">
    <text evidence="1">The sequence shown here is derived from an EMBL/GenBank/DDBJ whole genome shotgun (WGS) entry which is preliminary data.</text>
</comment>
<organism evidence="1">
    <name type="scientific">marine sediment metagenome</name>
    <dbReference type="NCBI Taxonomy" id="412755"/>
    <lineage>
        <taxon>unclassified sequences</taxon>
        <taxon>metagenomes</taxon>
        <taxon>ecological metagenomes</taxon>
    </lineage>
</organism>
<gene>
    <name evidence="1" type="ORF">S06H3_64624</name>
</gene>
<accession>X1PFD8</accession>